<evidence type="ECO:0000313" key="1">
    <source>
        <dbReference type="EMBL" id="EGO61773.1"/>
    </source>
</evidence>
<dbReference type="eggNOG" id="ENOG502ZMQ7">
    <property type="taxonomic scope" value="Bacteria"/>
</dbReference>
<sequence length="108" mass="12537">MARIKFHSTLDGELVAKAKQKARMDGFDGTNAVIEEALRLYFANCAVEVWEKPLEGGRLQKMTVRPDKVVMECIQSRQVRTEYNPQFYTDATLEPRGWKKVWKMKRNG</sequence>
<dbReference type="AlphaFoldDB" id="F7NQA8"/>
<dbReference type="RefSeq" id="WP_004100076.1">
    <property type="nucleotide sequence ID" value="NZ_AFGF01000288.1"/>
</dbReference>
<proteinExistence type="predicted"/>
<name>F7NQA8_9FIRM</name>
<dbReference type="STRING" id="1009370.ALO_21551"/>
<dbReference type="OrthoDB" id="2085423at2"/>
<comment type="caution">
    <text evidence="1">The sequence shown here is derived from an EMBL/GenBank/DDBJ whole genome shotgun (WGS) entry which is preliminary data.</text>
</comment>
<protein>
    <submittedName>
        <fullName evidence="1">Uncharacterized protein</fullName>
    </submittedName>
</protein>
<organism evidence="1 2">
    <name type="scientific">Acetonema longum DSM 6540</name>
    <dbReference type="NCBI Taxonomy" id="1009370"/>
    <lineage>
        <taxon>Bacteria</taxon>
        <taxon>Bacillati</taxon>
        <taxon>Bacillota</taxon>
        <taxon>Negativicutes</taxon>
        <taxon>Acetonemataceae</taxon>
        <taxon>Acetonema</taxon>
    </lineage>
</organism>
<dbReference type="EMBL" id="AFGF01000288">
    <property type="protein sequence ID" value="EGO61773.1"/>
    <property type="molecule type" value="Genomic_DNA"/>
</dbReference>
<evidence type="ECO:0000313" key="2">
    <source>
        <dbReference type="Proteomes" id="UP000003240"/>
    </source>
</evidence>
<dbReference type="Proteomes" id="UP000003240">
    <property type="component" value="Unassembled WGS sequence"/>
</dbReference>
<accession>F7NQA8</accession>
<keyword evidence="2" id="KW-1185">Reference proteome</keyword>
<gene>
    <name evidence="1" type="ORF">ALO_21551</name>
</gene>
<reference evidence="1 2" key="1">
    <citation type="journal article" date="2011" name="EMBO J.">
        <title>Structural diversity of bacterial flagellar motors.</title>
        <authorList>
            <person name="Chen S."/>
            <person name="Beeby M."/>
            <person name="Murphy G.E."/>
            <person name="Leadbetter J.R."/>
            <person name="Hendrixson D.R."/>
            <person name="Briegel A."/>
            <person name="Li Z."/>
            <person name="Shi J."/>
            <person name="Tocheva E.I."/>
            <person name="Muller A."/>
            <person name="Dobro M.J."/>
            <person name="Jensen G.J."/>
        </authorList>
    </citation>
    <scope>NUCLEOTIDE SEQUENCE [LARGE SCALE GENOMIC DNA]</scope>
    <source>
        <strain evidence="1 2">DSM 6540</strain>
    </source>
</reference>